<dbReference type="GO" id="GO:0005524">
    <property type="term" value="F:ATP binding"/>
    <property type="evidence" value="ECO:0007669"/>
    <property type="project" value="UniProtKB-KW"/>
</dbReference>
<dbReference type="InterPro" id="IPR050198">
    <property type="entry name" value="Non-receptor_tyrosine_kinases"/>
</dbReference>
<evidence type="ECO:0000256" key="1">
    <source>
        <dbReference type="ARBA" id="ARBA00022741"/>
    </source>
</evidence>
<dbReference type="WBParaSite" id="nRc.2.0.1.t29607-RA">
    <property type="protein sequence ID" value="nRc.2.0.1.t29607-RA"/>
    <property type="gene ID" value="nRc.2.0.1.g29607"/>
</dbReference>
<keyword evidence="5" id="KW-1185">Reference proteome</keyword>
<feature type="domain" description="CRIB" evidence="4">
    <location>
        <begin position="239"/>
        <end position="253"/>
    </location>
</feature>
<dbReference type="Proteomes" id="UP000887565">
    <property type="component" value="Unplaced"/>
</dbReference>
<dbReference type="PROSITE" id="PS50108">
    <property type="entry name" value="CRIB"/>
    <property type="match status" value="1"/>
</dbReference>
<proteinExistence type="predicted"/>
<evidence type="ECO:0000256" key="2">
    <source>
        <dbReference type="ARBA" id="ARBA00022840"/>
    </source>
</evidence>
<dbReference type="GO" id="GO:0004713">
    <property type="term" value="F:protein tyrosine kinase activity"/>
    <property type="evidence" value="ECO:0007669"/>
    <property type="project" value="InterPro"/>
</dbReference>
<feature type="domain" description="Protein kinase" evidence="3">
    <location>
        <begin position="1"/>
        <end position="126"/>
    </location>
</feature>
<dbReference type="PANTHER" id="PTHR24418">
    <property type="entry name" value="TYROSINE-PROTEIN KINASE"/>
    <property type="match status" value="1"/>
</dbReference>
<dbReference type="PRINTS" id="PR00109">
    <property type="entry name" value="TYRKINASE"/>
</dbReference>
<dbReference type="Gene3D" id="1.10.510.10">
    <property type="entry name" value="Transferase(Phosphotransferase) domain 1"/>
    <property type="match status" value="1"/>
</dbReference>
<keyword evidence="2" id="KW-0067">ATP-binding</keyword>
<dbReference type="InterPro" id="IPR020635">
    <property type="entry name" value="Tyr_kinase_cat_dom"/>
</dbReference>
<dbReference type="InterPro" id="IPR000095">
    <property type="entry name" value="CRIB_dom"/>
</dbReference>
<evidence type="ECO:0000259" key="3">
    <source>
        <dbReference type="PROSITE" id="PS50011"/>
    </source>
</evidence>
<evidence type="ECO:0000259" key="4">
    <source>
        <dbReference type="PROSITE" id="PS50108"/>
    </source>
</evidence>
<dbReference type="Pfam" id="PF07714">
    <property type="entry name" value="PK_Tyr_Ser-Thr"/>
    <property type="match status" value="1"/>
</dbReference>
<protein>
    <submittedName>
        <fullName evidence="6">Uncharacterized protein</fullName>
    </submittedName>
</protein>
<dbReference type="SUPFAM" id="SSF56112">
    <property type="entry name" value="Protein kinase-like (PK-like)"/>
    <property type="match status" value="1"/>
</dbReference>
<sequence length="304" mass="34271">VKISDFGLSRALGAGEEYYRGDLSVSVRLPIACAPECIKFLKFTSASDVWSFGVTLWEMFTYGFQPWLGMTGRQVLDAIDIQRLEMPDDCPSDYYNLMLKCWQHESSARPKFADLVTLLPDIRPELVRTVTYCSDGQPDHLQYDADDLLVLPPFFRPKEYPDGYYWKGVVIEKQLKNKPGCARTGLFSPANTIAHLPATGNFENRSYTCDQISPKIDRKSKDELHKVDKKPIKINRHAIGRPEGDLRHTGHVGIDGSCFGNIGFVPEKNNLPLQVVVPPTIKARSMKLDLYGKDKQGILMQQSA</sequence>
<dbReference type="InterPro" id="IPR000719">
    <property type="entry name" value="Prot_kinase_dom"/>
</dbReference>
<evidence type="ECO:0000313" key="5">
    <source>
        <dbReference type="Proteomes" id="UP000887565"/>
    </source>
</evidence>
<dbReference type="InterPro" id="IPR001245">
    <property type="entry name" value="Ser-Thr/Tyr_kinase_cat_dom"/>
</dbReference>
<accession>A0A915JUZ6</accession>
<keyword evidence="1" id="KW-0547">Nucleotide-binding</keyword>
<dbReference type="SMART" id="SM00219">
    <property type="entry name" value="TyrKc"/>
    <property type="match status" value="1"/>
</dbReference>
<dbReference type="AlphaFoldDB" id="A0A915JUZ6"/>
<reference evidence="6" key="1">
    <citation type="submission" date="2022-11" db="UniProtKB">
        <authorList>
            <consortium name="WormBaseParasite"/>
        </authorList>
    </citation>
    <scope>IDENTIFICATION</scope>
</reference>
<name>A0A915JUZ6_ROMCU</name>
<evidence type="ECO:0000313" key="6">
    <source>
        <dbReference type="WBParaSite" id="nRc.2.0.1.t29607-RA"/>
    </source>
</evidence>
<dbReference type="InterPro" id="IPR011009">
    <property type="entry name" value="Kinase-like_dom_sf"/>
</dbReference>
<organism evidence="5 6">
    <name type="scientific">Romanomermis culicivorax</name>
    <name type="common">Nematode worm</name>
    <dbReference type="NCBI Taxonomy" id="13658"/>
    <lineage>
        <taxon>Eukaryota</taxon>
        <taxon>Metazoa</taxon>
        <taxon>Ecdysozoa</taxon>
        <taxon>Nematoda</taxon>
        <taxon>Enoplea</taxon>
        <taxon>Dorylaimia</taxon>
        <taxon>Mermithida</taxon>
        <taxon>Mermithoidea</taxon>
        <taxon>Mermithidae</taxon>
        <taxon>Romanomermis</taxon>
    </lineage>
</organism>
<dbReference type="PROSITE" id="PS50011">
    <property type="entry name" value="PROTEIN_KINASE_DOM"/>
    <property type="match status" value="1"/>
</dbReference>